<dbReference type="RefSeq" id="WP_101293916.1">
    <property type="nucleotide sequence ID" value="NZ_CP128501.1"/>
</dbReference>
<dbReference type="EMBL" id="JARKHX010000003">
    <property type="protein sequence ID" value="MDF4193865.1"/>
    <property type="molecule type" value="Genomic_DNA"/>
</dbReference>
<gene>
    <name evidence="1" type="ORF">PV946_08790</name>
</gene>
<proteinExistence type="predicted"/>
<comment type="caution">
    <text evidence="1">The sequence shown here is derived from an EMBL/GenBank/DDBJ whole genome shotgun (WGS) entry which is preliminary data.</text>
</comment>
<organism evidence="1 2">
    <name type="scientific">Bacillus amyloliquefaciens</name>
    <name type="common">Bacillus velezensis</name>
    <dbReference type="NCBI Taxonomy" id="1390"/>
    <lineage>
        <taxon>Bacteria</taxon>
        <taxon>Bacillati</taxon>
        <taxon>Bacillota</taxon>
        <taxon>Bacilli</taxon>
        <taxon>Bacillales</taxon>
        <taxon>Bacillaceae</taxon>
        <taxon>Bacillus</taxon>
        <taxon>Bacillus amyloliquefaciens group</taxon>
    </lineage>
</organism>
<protein>
    <submittedName>
        <fullName evidence="1">Uncharacterized protein</fullName>
    </submittedName>
</protein>
<reference evidence="1" key="1">
    <citation type="submission" date="2023-02" db="EMBL/GenBank/DDBJ databases">
        <title>Draft Whole-Genome Sequences of Bacillus Strains of Potential Probiotic for Poultry.</title>
        <authorList>
            <person name="Ma L.M."/>
            <person name="Lopez-Guerra N."/>
            <person name="Zhang G."/>
        </authorList>
    </citation>
    <scope>NUCLEOTIDE SEQUENCE</scope>
    <source>
        <strain evidence="1">OSU1013-24</strain>
    </source>
</reference>
<sequence length="193" mass="22183">MTFDNIRWFTKSSSGVGFYASAQPVLTQDLISIKELINENTRRKSTLGDIESIGSEGFLLICKEGAFFFEDDTEDYIPVKIESIYKDAYNNIIGQHDLVFASEQYENNNTVSDAYGRYYGLLSLLKSFLIERGQEAIEGFESFAFNRTNREKFVEDISKMLSEAKDEIKDNIHSPEELRECIKESVEKYANQK</sequence>
<evidence type="ECO:0000313" key="1">
    <source>
        <dbReference type="EMBL" id="MDF4193865.1"/>
    </source>
</evidence>
<evidence type="ECO:0000313" key="2">
    <source>
        <dbReference type="Proteomes" id="UP001222377"/>
    </source>
</evidence>
<name>A0AAP3YDS6_BACAM</name>
<accession>A0AAP3YDS6</accession>
<dbReference type="AlphaFoldDB" id="A0AAP3YDS6"/>
<dbReference type="Proteomes" id="UP001222377">
    <property type="component" value="Unassembled WGS sequence"/>
</dbReference>